<dbReference type="SUPFAM" id="SSF50729">
    <property type="entry name" value="PH domain-like"/>
    <property type="match status" value="1"/>
</dbReference>
<proteinExistence type="predicted"/>
<organism evidence="1 2">
    <name type="scientific">Ditylenchus dipsaci</name>
    <dbReference type="NCBI Taxonomy" id="166011"/>
    <lineage>
        <taxon>Eukaryota</taxon>
        <taxon>Metazoa</taxon>
        <taxon>Ecdysozoa</taxon>
        <taxon>Nematoda</taxon>
        <taxon>Chromadorea</taxon>
        <taxon>Rhabditida</taxon>
        <taxon>Tylenchina</taxon>
        <taxon>Tylenchomorpha</taxon>
        <taxon>Sphaerularioidea</taxon>
        <taxon>Anguinidae</taxon>
        <taxon>Anguininae</taxon>
        <taxon>Ditylenchus</taxon>
    </lineage>
</organism>
<protein>
    <submittedName>
        <fullName evidence="2">Uncharacterized protein</fullName>
    </submittedName>
</protein>
<evidence type="ECO:0000313" key="1">
    <source>
        <dbReference type="Proteomes" id="UP000887574"/>
    </source>
</evidence>
<dbReference type="Proteomes" id="UP000887574">
    <property type="component" value="Unplaced"/>
</dbReference>
<dbReference type="InterPro" id="IPR011993">
    <property type="entry name" value="PH-like_dom_sf"/>
</dbReference>
<dbReference type="Gene3D" id="2.30.29.30">
    <property type="entry name" value="Pleckstrin-homology domain (PH domain)/Phosphotyrosine-binding domain (PTB)"/>
    <property type="match status" value="1"/>
</dbReference>
<dbReference type="AlphaFoldDB" id="A0A915E8H9"/>
<accession>A0A915E8H9</accession>
<name>A0A915E8H9_9BILA</name>
<sequence length="188" mass="21867">MPNRTSYSEALNHEVFRTISSTPETSSFQYVELPKSSNPTVVYKWLLPGEEVKIEEPDVGYLAFYGKVYGRVFVTNYRLRFEENRNEPNGVQGCSFDITLGSISRVEKLITCKDMRNVKFLHRPETHSRRPLYDCLQKFAFPILINYPSLQLYITRGSTEMVGICTVQRKSSKDRKCPKMLVHIENKR</sequence>
<reference evidence="2" key="1">
    <citation type="submission" date="2022-11" db="UniProtKB">
        <authorList>
            <consortium name="WormBaseParasite"/>
        </authorList>
    </citation>
    <scope>IDENTIFICATION</scope>
</reference>
<keyword evidence="1" id="KW-1185">Reference proteome</keyword>
<evidence type="ECO:0000313" key="2">
    <source>
        <dbReference type="WBParaSite" id="jg3975"/>
    </source>
</evidence>
<dbReference type="WBParaSite" id="jg3975">
    <property type="protein sequence ID" value="jg3975"/>
    <property type="gene ID" value="jg3975"/>
</dbReference>